<dbReference type="Pfam" id="PF01417">
    <property type="entry name" value="ENTH"/>
    <property type="match status" value="1"/>
</dbReference>
<feature type="region of interest" description="Disordered" evidence="7">
    <location>
        <begin position="155"/>
        <end position="200"/>
    </location>
</feature>
<dbReference type="CDD" id="cd16990">
    <property type="entry name" value="ENTH_Epsin"/>
    <property type="match status" value="1"/>
</dbReference>
<evidence type="ECO:0000256" key="3">
    <source>
        <dbReference type="ARBA" id="ARBA00022490"/>
    </source>
</evidence>
<accession>A0A6F9DCM7</accession>
<dbReference type="InterPro" id="IPR003903">
    <property type="entry name" value="UIM_dom"/>
</dbReference>
<evidence type="ECO:0000256" key="2">
    <source>
        <dbReference type="ARBA" id="ARBA00010130"/>
    </source>
</evidence>
<dbReference type="Gene3D" id="1.25.40.90">
    <property type="match status" value="1"/>
</dbReference>
<protein>
    <submittedName>
        <fullName evidence="9">Epsin-2</fullName>
    </submittedName>
</protein>
<evidence type="ECO:0000256" key="1">
    <source>
        <dbReference type="ARBA" id="ARBA00004496"/>
    </source>
</evidence>
<dbReference type="SMART" id="SM00726">
    <property type="entry name" value="UIM"/>
    <property type="match status" value="2"/>
</dbReference>
<organism evidence="9">
    <name type="scientific">Phallusia mammillata</name>
    <dbReference type="NCBI Taxonomy" id="59560"/>
    <lineage>
        <taxon>Eukaryota</taxon>
        <taxon>Metazoa</taxon>
        <taxon>Chordata</taxon>
        <taxon>Tunicata</taxon>
        <taxon>Ascidiacea</taxon>
        <taxon>Phlebobranchia</taxon>
        <taxon>Ascidiidae</taxon>
        <taxon>Phallusia</taxon>
    </lineage>
</organism>
<comment type="similarity">
    <text evidence="2">Belongs to the epsin family.</text>
</comment>
<reference evidence="9" key="1">
    <citation type="submission" date="2020-04" db="EMBL/GenBank/DDBJ databases">
        <authorList>
            <person name="Neveu A P."/>
        </authorList>
    </citation>
    <scope>NUCLEOTIDE SEQUENCE</scope>
    <source>
        <tissue evidence="9">Whole embryo</tissue>
    </source>
</reference>
<dbReference type="PANTHER" id="PTHR12276:SF115">
    <property type="entry name" value="FI19443P1"/>
    <property type="match status" value="1"/>
</dbReference>
<dbReference type="SUPFAM" id="SSF48464">
    <property type="entry name" value="ENTH/VHS domain"/>
    <property type="match status" value="1"/>
</dbReference>
<dbReference type="GO" id="GO:0030276">
    <property type="term" value="F:clathrin binding"/>
    <property type="evidence" value="ECO:0007669"/>
    <property type="project" value="TreeGrafter"/>
</dbReference>
<feature type="compositionally biased region" description="Polar residues" evidence="7">
    <location>
        <begin position="281"/>
        <end position="309"/>
    </location>
</feature>
<keyword evidence="6" id="KW-0446">Lipid-binding</keyword>
<evidence type="ECO:0000256" key="5">
    <source>
        <dbReference type="ARBA" id="ARBA00022737"/>
    </source>
</evidence>
<dbReference type="InterPro" id="IPR013809">
    <property type="entry name" value="ENTH"/>
</dbReference>
<dbReference type="PROSITE" id="PS50942">
    <property type="entry name" value="ENTH"/>
    <property type="match status" value="1"/>
</dbReference>
<dbReference type="GO" id="GO:0006897">
    <property type="term" value="P:endocytosis"/>
    <property type="evidence" value="ECO:0007669"/>
    <property type="project" value="TreeGrafter"/>
</dbReference>
<dbReference type="GO" id="GO:0005886">
    <property type="term" value="C:plasma membrane"/>
    <property type="evidence" value="ECO:0007669"/>
    <property type="project" value="TreeGrafter"/>
</dbReference>
<evidence type="ECO:0000256" key="7">
    <source>
        <dbReference type="SAM" id="MobiDB-lite"/>
    </source>
</evidence>
<proteinExistence type="evidence at transcript level"/>
<dbReference type="GO" id="GO:0005768">
    <property type="term" value="C:endosome"/>
    <property type="evidence" value="ECO:0007669"/>
    <property type="project" value="TreeGrafter"/>
</dbReference>
<keyword evidence="4" id="KW-0597">Phosphoprotein</keyword>
<evidence type="ECO:0000256" key="6">
    <source>
        <dbReference type="ARBA" id="ARBA00023121"/>
    </source>
</evidence>
<evidence type="ECO:0000256" key="4">
    <source>
        <dbReference type="ARBA" id="ARBA00022553"/>
    </source>
</evidence>
<feature type="compositionally biased region" description="Polar residues" evidence="7">
    <location>
        <begin position="316"/>
        <end position="327"/>
    </location>
</feature>
<gene>
    <name evidence="9" type="primary">Epn2</name>
</gene>
<dbReference type="InterPro" id="IPR008942">
    <property type="entry name" value="ENTH_VHS"/>
</dbReference>
<keyword evidence="3" id="KW-0963">Cytoplasm</keyword>
<feature type="region of interest" description="Disordered" evidence="7">
    <location>
        <begin position="414"/>
        <end position="435"/>
    </location>
</feature>
<sequence>MNVVRNYSDAEIKVREATSNDPWGPSSSLMSEIADMTYNVVAFSEIMTMIWKRINDHGKNWRHVYKALVLLDYLIKTGSERVAQQCKENIFAIQTLKDFQFIDRDVKDQGSNVREKSKQLVNLLKDEERLKTERVRALKAKERFAQATTGIGSDRQVVYGHGGSTPKQRTPEPNLRSDAASDAVSPEIEQARPQTAGEEELQLQLALSMSKEEAESEKKKYDSDNVRLEMAIQESVKNSDQEGNKSNLVDLTAAAQSLKDPWGGTGSPGKSKSNVPDPFSSLDQQPTADQWGTSSKSQASDPWGETSSAPAKDPWSVSQQQPATTQAAFDPFSSLEATSASTNQGNSLDILQTNPPQSSNAQPFDFSSVSSAIGNDISQPTSSLDGNTKPKKSAEDFLGGASDLVNLDSLVTRPTTQQPASNPFLSSSPYHQPTQNQMTLNQMKGVSANAGPALGTTILHPSPNMQTQPAMVAPIMQPPVGMPPAYGNFQPGVQPTGLYPMGIPPGSQAMMGMPASGVGMMGNANMNPNLGMHGMGTSNTQQNSNPFL</sequence>
<evidence type="ECO:0000313" key="9">
    <source>
        <dbReference type="EMBL" id="CAB3243071.1"/>
    </source>
</evidence>
<feature type="domain" description="ENTH" evidence="8">
    <location>
        <begin position="2"/>
        <end position="134"/>
    </location>
</feature>
<dbReference type="PANTHER" id="PTHR12276">
    <property type="entry name" value="EPSIN/ENT-RELATED"/>
    <property type="match status" value="1"/>
</dbReference>
<dbReference type="EMBL" id="LR784904">
    <property type="protein sequence ID" value="CAB3243071.1"/>
    <property type="molecule type" value="mRNA"/>
</dbReference>
<comment type="subcellular location">
    <subcellularLocation>
        <location evidence="1">Cytoplasm</location>
    </subcellularLocation>
</comment>
<evidence type="ECO:0000259" key="8">
    <source>
        <dbReference type="PROSITE" id="PS50942"/>
    </source>
</evidence>
<keyword evidence="5" id="KW-0677">Repeat</keyword>
<dbReference type="PROSITE" id="PS50330">
    <property type="entry name" value="UIM"/>
    <property type="match status" value="1"/>
</dbReference>
<feature type="compositionally biased region" description="Polar residues" evidence="7">
    <location>
        <begin position="335"/>
        <end position="386"/>
    </location>
</feature>
<dbReference type="SMART" id="SM00273">
    <property type="entry name" value="ENTH"/>
    <property type="match status" value="1"/>
</dbReference>
<name>A0A6F9DCM7_9ASCI</name>
<dbReference type="GO" id="GO:0030125">
    <property type="term" value="C:clathrin vesicle coat"/>
    <property type="evidence" value="ECO:0007669"/>
    <property type="project" value="TreeGrafter"/>
</dbReference>
<dbReference type="FunFam" id="1.25.40.90:FF:000002">
    <property type="entry name" value="epsin-2 isoform X1"/>
    <property type="match status" value="1"/>
</dbReference>
<feature type="region of interest" description="Disordered" evidence="7">
    <location>
        <begin position="258"/>
        <end position="396"/>
    </location>
</feature>
<dbReference type="AlphaFoldDB" id="A0A6F9DCM7"/>
<dbReference type="GO" id="GO:0005543">
    <property type="term" value="F:phospholipid binding"/>
    <property type="evidence" value="ECO:0007669"/>
    <property type="project" value="TreeGrafter"/>
</dbReference>